<dbReference type="CDD" id="cd00067">
    <property type="entry name" value="GAL4"/>
    <property type="match status" value="1"/>
</dbReference>
<dbReference type="OMA" id="ITELMCQ"/>
<dbReference type="InterPro" id="IPR001138">
    <property type="entry name" value="Zn2Cys6_DnaBD"/>
</dbReference>
<feature type="compositionally biased region" description="Polar residues" evidence="2">
    <location>
        <begin position="70"/>
        <end position="82"/>
    </location>
</feature>
<reference evidence="4 5" key="1">
    <citation type="submission" date="2016-05" db="EMBL/GenBank/DDBJ databases">
        <title>Comparative analysis of secretome profiles of manganese(II)-oxidizing ascomycete fungi.</title>
        <authorList>
            <consortium name="DOE Joint Genome Institute"/>
            <person name="Zeiner C.A."/>
            <person name="Purvine S.O."/>
            <person name="Zink E.M."/>
            <person name="Wu S."/>
            <person name="Pasa-Tolic L."/>
            <person name="Chaput D.L."/>
            <person name="Haridas S."/>
            <person name="Grigoriev I.V."/>
            <person name="Santelli C.M."/>
            <person name="Hansel C.M."/>
        </authorList>
    </citation>
    <scope>NUCLEOTIDE SEQUENCE [LARGE SCALE GENOMIC DNA]</scope>
    <source>
        <strain evidence="4 5">SRC1lrK2f</strain>
    </source>
</reference>
<dbReference type="RefSeq" id="XP_018383948.1">
    <property type="nucleotide sequence ID" value="XM_018530580.1"/>
</dbReference>
<evidence type="ECO:0000256" key="2">
    <source>
        <dbReference type="SAM" id="MobiDB-lite"/>
    </source>
</evidence>
<dbReference type="VEuPathDB" id="FungiDB:CC77DRAFT_198968"/>
<dbReference type="InterPro" id="IPR053157">
    <property type="entry name" value="Sterol_Uptake_Regulator"/>
</dbReference>
<dbReference type="AlphaFoldDB" id="A0A177DGV8"/>
<evidence type="ECO:0000313" key="5">
    <source>
        <dbReference type="Proteomes" id="UP000077248"/>
    </source>
</evidence>
<dbReference type="EMBL" id="KV441483">
    <property type="protein sequence ID" value="OAG18527.1"/>
    <property type="molecule type" value="Genomic_DNA"/>
</dbReference>
<sequence>MERAKTRKPHKKSRNGCLPCKGRHVKCDEQKPNCANCVKQGTVCEYRPSTGQESREASNVSPLPIGTPAFTPSSTDGTSGFLDQQPLPDFGSITINGASSQPDLALNIPQLRLLHHYTTVTAKSLAAHTDAEDVFTTTLIQIAFDHPYLLQAALALSALHLSRTAGPEEAQQYSYQAEKYHEASLLNFQTMVRDIDPSNFKAVLLFAGTLFPHACVASLAIHNDLDHVFDSVLSNLVLTRRIRPMVTGVYEQMKESELGRVIPDDVKNINWQTEEQPPNTELVQLRKFSEVVHHVYPPDIVDAYGYACHILELVFQVAEKSTKPPSDALLKIWIHLVSDRYIELLSERQPGSLIIFAHFAVIMHRAAENYWYLEGVAEQILLIADHMVPSEWKSWLQWPKEQIRGASVPPTPYSGHTT</sequence>
<dbReference type="GO" id="GO:0008270">
    <property type="term" value="F:zinc ion binding"/>
    <property type="evidence" value="ECO:0007669"/>
    <property type="project" value="InterPro"/>
</dbReference>
<dbReference type="GeneID" id="29116174"/>
<dbReference type="Proteomes" id="UP000077248">
    <property type="component" value="Unassembled WGS sequence"/>
</dbReference>
<dbReference type="Pfam" id="PF11951">
    <property type="entry name" value="Fungal_trans_2"/>
    <property type="match status" value="1"/>
</dbReference>
<proteinExistence type="predicted"/>
<gene>
    <name evidence="4" type="ORF">CC77DRAFT_198968</name>
</gene>
<organism evidence="4 5">
    <name type="scientific">Alternaria alternata</name>
    <name type="common">Alternaria rot fungus</name>
    <name type="synonym">Torula alternata</name>
    <dbReference type="NCBI Taxonomy" id="5599"/>
    <lineage>
        <taxon>Eukaryota</taxon>
        <taxon>Fungi</taxon>
        <taxon>Dikarya</taxon>
        <taxon>Ascomycota</taxon>
        <taxon>Pezizomycotina</taxon>
        <taxon>Dothideomycetes</taxon>
        <taxon>Pleosporomycetidae</taxon>
        <taxon>Pleosporales</taxon>
        <taxon>Pleosporineae</taxon>
        <taxon>Pleosporaceae</taxon>
        <taxon>Alternaria</taxon>
        <taxon>Alternaria sect. Alternaria</taxon>
        <taxon>Alternaria alternata complex</taxon>
    </lineage>
</organism>
<dbReference type="PANTHER" id="PTHR47784">
    <property type="entry name" value="STEROL UPTAKE CONTROL PROTEIN 2"/>
    <property type="match status" value="1"/>
</dbReference>
<feature type="region of interest" description="Disordered" evidence="2">
    <location>
        <begin position="49"/>
        <end position="83"/>
    </location>
</feature>
<evidence type="ECO:0000313" key="4">
    <source>
        <dbReference type="EMBL" id="OAG18527.1"/>
    </source>
</evidence>
<dbReference type="InterPro" id="IPR036864">
    <property type="entry name" value="Zn2-C6_fun-type_DNA-bd_sf"/>
</dbReference>
<protein>
    <recommendedName>
        <fullName evidence="3">Zn(2)-C6 fungal-type domain-containing protein</fullName>
    </recommendedName>
</protein>
<keyword evidence="5" id="KW-1185">Reference proteome</keyword>
<dbReference type="Pfam" id="PF00172">
    <property type="entry name" value="Zn_clus"/>
    <property type="match status" value="1"/>
</dbReference>
<dbReference type="SMART" id="SM00066">
    <property type="entry name" value="GAL4"/>
    <property type="match status" value="1"/>
</dbReference>
<dbReference type="PROSITE" id="PS50048">
    <property type="entry name" value="ZN2_CY6_FUNGAL_2"/>
    <property type="match status" value="1"/>
</dbReference>
<dbReference type="PROSITE" id="PS00463">
    <property type="entry name" value="ZN2_CY6_FUNGAL_1"/>
    <property type="match status" value="1"/>
</dbReference>
<dbReference type="Gene3D" id="4.10.240.10">
    <property type="entry name" value="Zn(2)-C6 fungal-type DNA-binding domain"/>
    <property type="match status" value="1"/>
</dbReference>
<evidence type="ECO:0000256" key="1">
    <source>
        <dbReference type="ARBA" id="ARBA00023242"/>
    </source>
</evidence>
<dbReference type="KEGG" id="aalt:CC77DRAFT_198968"/>
<dbReference type="InterPro" id="IPR021858">
    <property type="entry name" value="Fun_TF"/>
</dbReference>
<feature type="domain" description="Zn(2)-C6 fungal-type" evidence="3">
    <location>
        <begin position="16"/>
        <end position="46"/>
    </location>
</feature>
<keyword evidence="1" id="KW-0539">Nucleus</keyword>
<dbReference type="SUPFAM" id="SSF57701">
    <property type="entry name" value="Zn2/Cys6 DNA-binding domain"/>
    <property type="match status" value="1"/>
</dbReference>
<evidence type="ECO:0000259" key="3">
    <source>
        <dbReference type="PROSITE" id="PS50048"/>
    </source>
</evidence>
<dbReference type="PRINTS" id="PR00755">
    <property type="entry name" value="AFLATOXINBRP"/>
</dbReference>
<dbReference type="GO" id="GO:0001228">
    <property type="term" value="F:DNA-binding transcription activator activity, RNA polymerase II-specific"/>
    <property type="evidence" value="ECO:0007669"/>
    <property type="project" value="TreeGrafter"/>
</dbReference>
<name>A0A177DGV8_ALTAL</name>
<dbReference type="PANTHER" id="PTHR47784:SF4">
    <property type="entry name" value="ZN(II)2CYS6 TRANSCRIPTION FACTOR (EUROFUNG)"/>
    <property type="match status" value="1"/>
</dbReference>
<feature type="compositionally biased region" description="Polar residues" evidence="2">
    <location>
        <begin position="49"/>
        <end position="61"/>
    </location>
</feature>
<accession>A0A177DGV8</accession>